<proteinExistence type="predicted"/>
<dbReference type="SUPFAM" id="SSF52047">
    <property type="entry name" value="RNI-like"/>
    <property type="match status" value="1"/>
</dbReference>
<sequence length="176" mass="19310">MESCSQVLKEAFVLIGQRCHFLEELDLMKLTIKKSIGICSRLTVLKLGSCLNITNEGLSHIGRSCSKLVELDLYRSSGIADLGIVAIAHGCPSLEMNNTSYFYGITNNAPVSLSKCKKLHTLSVSKYCQSRSFISSEITSVFYFFKQLGREAQQRAGRSGQRVLASDSSSSGRITV</sequence>
<reference evidence="1 2" key="1">
    <citation type="journal article" date="2023" name="Hortic Res">
        <title>Pangenome of water caltrop reveals structural variations and asymmetric subgenome divergence after allopolyploidization.</title>
        <authorList>
            <person name="Zhang X."/>
            <person name="Chen Y."/>
            <person name="Wang L."/>
            <person name="Yuan Y."/>
            <person name="Fang M."/>
            <person name="Shi L."/>
            <person name="Lu R."/>
            <person name="Comes H.P."/>
            <person name="Ma Y."/>
            <person name="Chen Y."/>
            <person name="Huang G."/>
            <person name="Zhou Y."/>
            <person name="Zheng Z."/>
            <person name="Qiu Y."/>
        </authorList>
    </citation>
    <scope>NUCLEOTIDE SEQUENCE [LARGE SCALE GENOMIC DNA]</scope>
    <source>
        <strain evidence="1">F231</strain>
    </source>
</reference>
<dbReference type="Proteomes" id="UP001346149">
    <property type="component" value="Unassembled WGS sequence"/>
</dbReference>
<dbReference type="EMBL" id="JAXQNO010000010">
    <property type="protein sequence ID" value="KAK4790161.1"/>
    <property type="molecule type" value="Genomic_DNA"/>
</dbReference>
<dbReference type="InterPro" id="IPR032675">
    <property type="entry name" value="LRR_dom_sf"/>
</dbReference>
<keyword evidence="2" id="KW-1185">Reference proteome</keyword>
<organism evidence="1 2">
    <name type="scientific">Trapa natans</name>
    <name type="common">Water chestnut</name>
    <dbReference type="NCBI Taxonomy" id="22666"/>
    <lineage>
        <taxon>Eukaryota</taxon>
        <taxon>Viridiplantae</taxon>
        <taxon>Streptophyta</taxon>
        <taxon>Embryophyta</taxon>
        <taxon>Tracheophyta</taxon>
        <taxon>Spermatophyta</taxon>
        <taxon>Magnoliopsida</taxon>
        <taxon>eudicotyledons</taxon>
        <taxon>Gunneridae</taxon>
        <taxon>Pentapetalae</taxon>
        <taxon>rosids</taxon>
        <taxon>malvids</taxon>
        <taxon>Myrtales</taxon>
        <taxon>Lythraceae</taxon>
        <taxon>Trapa</taxon>
    </lineage>
</organism>
<dbReference type="PANTHER" id="PTHR13318">
    <property type="entry name" value="PARTNER OF PAIRED, ISOFORM B-RELATED"/>
    <property type="match status" value="1"/>
</dbReference>
<dbReference type="PANTHER" id="PTHR13318:SF105">
    <property type="entry name" value="F-BOX_LRR-REPEAT PROTEIN 3"/>
    <property type="match status" value="1"/>
</dbReference>
<dbReference type="Gene3D" id="3.80.10.10">
    <property type="entry name" value="Ribonuclease Inhibitor"/>
    <property type="match status" value="1"/>
</dbReference>
<gene>
    <name evidence="1" type="ORF">SAY86_017465</name>
</gene>
<evidence type="ECO:0000313" key="1">
    <source>
        <dbReference type="EMBL" id="KAK4790161.1"/>
    </source>
</evidence>
<dbReference type="AlphaFoldDB" id="A0AAN7M572"/>
<evidence type="ECO:0000313" key="2">
    <source>
        <dbReference type="Proteomes" id="UP001346149"/>
    </source>
</evidence>
<dbReference type="SMART" id="SM00367">
    <property type="entry name" value="LRR_CC"/>
    <property type="match status" value="2"/>
</dbReference>
<name>A0AAN7M572_TRANT</name>
<accession>A0AAN7M572</accession>
<dbReference type="GO" id="GO:0019005">
    <property type="term" value="C:SCF ubiquitin ligase complex"/>
    <property type="evidence" value="ECO:0007669"/>
    <property type="project" value="TreeGrafter"/>
</dbReference>
<dbReference type="GO" id="GO:0031146">
    <property type="term" value="P:SCF-dependent proteasomal ubiquitin-dependent protein catabolic process"/>
    <property type="evidence" value="ECO:0007669"/>
    <property type="project" value="TreeGrafter"/>
</dbReference>
<protein>
    <submittedName>
        <fullName evidence="1">Uncharacterized protein</fullName>
    </submittedName>
</protein>
<dbReference type="InterPro" id="IPR006553">
    <property type="entry name" value="Leu-rich_rpt_Cys-con_subtyp"/>
</dbReference>
<comment type="caution">
    <text evidence="1">The sequence shown here is derived from an EMBL/GenBank/DDBJ whole genome shotgun (WGS) entry which is preliminary data.</text>
</comment>